<keyword evidence="6 7" id="KW-0472">Membrane</keyword>
<protein>
    <submittedName>
        <fullName evidence="9">DUF421 domain-containing protein</fullName>
    </submittedName>
</protein>
<evidence type="ECO:0000256" key="1">
    <source>
        <dbReference type="ARBA" id="ARBA00004651"/>
    </source>
</evidence>
<reference evidence="9 10" key="1">
    <citation type="submission" date="2024-08" db="EMBL/GenBank/DDBJ databases">
        <title>Clostridium lapicellarii sp. nov., and Clostridium renhuaiense sp. nov., two species isolated from the mud in a fermentation cellar used for producing sauce-flavour Chinese liquors.</title>
        <authorList>
            <person name="Yang F."/>
            <person name="Wang H."/>
            <person name="Chen L.Q."/>
            <person name="Zhou N."/>
            <person name="Lu J.J."/>
            <person name="Pu X.X."/>
            <person name="Wan B."/>
            <person name="Wang L."/>
            <person name="Liu S.J."/>
        </authorList>
    </citation>
    <scope>NUCLEOTIDE SEQUENCE [LARGE SCALE GENOMIC DNA]</scope>
    <source>
        <strain evidence="9 10">MT-113</strain>
    </source>
</reference>
<gene>
    <name evidence="9" type="ORF">AB8S09_04075</name>
</gene>
<evidence type="ECO:0000256" key="6">
    <source>
        <dbReference type="ARBA" id="ARBA00023136"/>
    </source>
</evidence>
<keyword evidence="10" id="KW-1185">Reference proteome</keyword>
<evidence type="ECO:0000256" key="7">
    <source>
        <dbReference type="SAM" id="Phobius"/>
    </source>
</evidence>
<comment type="caution">
    <text evidence="9">The sequence shown here is derived from an EMBL/GenBank/DDBJ whole genome shotgun (WGS) entry which is preliminary data.</text>
</comment>
<dbReference type="PANTHER" id="PTHR34582">
    <property type="entry name" value="UPF0702 TRANSMEMBRANE PROTEIN YCAP"/>
    <property type="match status" value="1"/>
</dbReference>
<name>A0ABV4DVZ3_9CLOT</name>
<organism evidence="9 10">
    <name type="scientific">Clostridium lapidicellarium</name>
    <dbReference type="NCBI Taxonomy" id="3240931"/>
    <lineage>
        <taxon>Bacteria</taxon>
        <taxon>Bacillati</taxon>
        <taxon>Bacillota</taxon>
        <taxon>Clostridia</taxon>
        <taxon>Eubacteriales</taxon>
        <taxon>Clostridiaceae</taxon>
        <taxon>Clostridium</taxon>
    </lineage>
</organism>
<keyword evidence="3" id="KW-1003">Cell membrane</keyword>
<dbReference type="EMBL" id="JBGFFE010000003">
    <property type="protein sequence ID" value="MEY8762827.1"/>
    <property type="molecule type" value="Genomic_DNA"/>
</dbReference>
<proteinExistence type="inferred from homology"/>
<dbReference type="RefSeq" id="WP_294182580.1">
    <property type="nucleotide sequence ID" value="NZ_JBGFFE010000003.1"/>
</dbReference>
<evidence type="ECO:0000256" key="2">
    <source>
        <dbReference type="ARBA" id="ARBA00006448"/>
    </source>
</evidence>
<feature type="transmembrane region" description="Helical" evidence="7">
    <location>
        <begin position="6"/>
        <end position="26"/>
    </location>
</feature>
<sequence length="286" mass="32453">MKIWIAILLKSTALFFLSIFFVRALGKKRWTKMTPFNLINYIVIAVLIALISVNVISNWVFGVIALAVWILFPMALDYISMKSKYMYDLINGKEIIVVKKGKVMEENLSKIRYSGEDLLRELRSKNIFDLGDVEFAIMESTGDINVILKSDKKPVTPKDLGIQTYPESAPQTVILDGNIINESLSNLGLNQGWLNEQLELLGVSLDNVFIGQVNSSGELYVDLFDDMIQVPQLNLRKMLYANLEKAESDLMSFALDTEDKKAQDIYKKDSLILKDILKKLKPYLLG</sequence>
<dbReference type="Proteomes" id="UP001565220">
    <property type="component" value="Unassembled WGS sequence"/>
</dbReference>
<evidence type="ECO:0000313" key="10">
    <source>
        <dbReference type="Proteomes" id="UP001565220"/>
    </source>
</evidence>
<keyword evidence="5 7" id="KW-1133">Transmembrane helix</keyword>
<feature type="domain" description="YetF C-terminal" evidence="8">
    <location>
        <begin position="82"/>
        <end position="214"/>
    </location>
</feature>
<dbReference type="InterPro" id="IPR012452">
    <property type="entry name" value="DUF1657"/>
</dbReference>
<evidence type="ECO:0000313" key="9">
    <source>
        <dbReference type="EMBL" id="MEY8762827.1"/>
    </source>
</evidence>
<accession>A0ABV4DVZ3</accession>
<feature type="transmembrane region" description="Helical" evidence="7">
    <location>
        <begin position="38"/>
        <end position="56"/>
    </location>
</feature>
<keyword evidence="4 7" id="KW-0812">Transmembrane</keyword>
<evidence type="ECO:0000256" key="4">
    <source>
        <dbReference type="ARBA" id="ARBA00022692"/>
    </source>
</evidence>
<comment type="similarity">
    <text evidence="2">Belongs to the UPF0702 family.</text>
</comment>
<comment type="subcellular location">
    <subcellularLocation>
        <location evidence="1">Cell membrane</location>
        <topology evidence="1">Multi-pass membrane protein</topology>
    </subcellularLocation>
</comment>
<evidence type="ECO:0000259" key="8">
    <source>
        <dbReference type="Pfam" id="PF04239"/>
    </source>
</evidence>
<evidence type="ECO:0000256" key="3">
    <source>
        <dbReference type="ARBA" id="ARBA00022475"/>
    </source>
</evidence>
<dbReference type="Pfam" id="PF07870">
    <property type="entry name" value="DUF1657"/>
    <property type="match status" value="1"/>
</dbReference>
<dbReference type="PANTHER" id="PTHR34582:SF6">
    <property type="entry name" value="UPF0702 TRANSMEMBRANE PROTEIN YCAP"/>
    <property type="match status" value="1"/>
</dbReference>
<dbReference type="InterPro" id="IPR007353">
    <property type="entry name" value="DUF421"/>
</dbReference>
<dbReference type="Gene3D" id="3.30.240.20">
    <property type="entry name" value="bsu07140 like domains"/>
    <property type="match status" value="2"/>
</dbReference>
<dbReference type="Pfam" id="PF04239">
    <property type="entry name" value="DUF421"/>
    <property type="match status" value="1"/>
</dbReference>
<evidence type="ECO:0000256" key="5">
    <source>
        <dbReference type="ARBA" id="ARBA00022989"/>
    </source>
</evidence>
<dbReference type="InterPro" id="IPR023090">
    <property type="entry name" value="UPF0702_alpha/beta_dom_sf"/>
</dbReference>